<dbReference type="Proteomes" id="UP001523550">
    <property type="component" value="Unassembled WGS sequence"/>
</dbReference>
<dbReference type="InterPro" id="IPR028349">
    <property type="entry name" value="PafC-like"/>
</dbReference>
<dbReference type="SUPFAM" id="SSF46785">
    <property type="entry name" value="Winged helix' DNA-binding domain"/>
    <property type="match status" value="1"/>
</dbReference>
<dbReference type="Pfam" id="PF08279">
    <property type="entry name" value="HTH_11"/>
    <property type="match status" value="1"/>
</dbReference>
<feature type="domain" description="WCX" evidence="3">
    <location>
        <begin position="235"/>
        <end position="311"/>
    </location>
</feature>
<dbReference type="Gene3D" id="1.10.10.10">
    <property type="entry name" value="Winged helix-like DNA-binding domain superfamily/Winged helix DNA-binding domain"/>
    <property type="match status" value="1"/>
</dbReference>
<dbReference type="InterPro" id="IPR036388">
    <property type="entry name" value="WH-like_DNA-bd_sf"/>
</dbReference>
<dbReference type="Pfam" id="PF25583">
    <property type="entry name" value="WCX"/>
    <property type="match status" value="1"/>
</dbReference>
<dbReference type="InterPro" id="IPR057727">
    <property type="entry name" value="WCX_dom"/>
</dbReference>
<sequence>MNRIDRLTGTILLLQNHRGLSAAAIARHWEISERSVYRDLAALGEAGVPIHFCEERQGYVLMADYHLPPIQFTDQEAAALSVGGVVARNMADESLKAPLRSALTKMRSVLPAASLDYLKGLEASVGVWKTAAAAPGHAHRFMPVQDAVLRRRCIDLCYDTGGQGRLRRRTVEPLGLLFYAEHWHLIAYCRWRRDFRDFRLDRVRELEVLEGGFDGHVDFNIDDFLASVIADCELTPVTLTLPRTAVDRFQRELFGTPTQQTDLPDGRCRLSILAHAEDWLVDWLLSFGPELRVEAPQSLRRKLGESARQIAEQHLGKPLT</sequence>
<evidence type="ECO:0000313" key="4">
    <source>
        <dbReference type="EMBL" id="MCP1727653.1"/>
    </source>
</evidence>
<accession>A0ABT1GBC9</accession>
<dbReference type="RefSeq" id="WP_253448195.1">
    <property type="nucleotide sequence ID" value="NZ_JALJYF010000002.1"/>
</dbReference>
<evidence type="ECO:0000259" key="2">
    <source>
        <dbReference type="Pfam" id="PF13280"/>
    </source>
</evidence>
<reference evidence="4 5" key="1">
    <citation type="submission" date="2022-03" db="EMBL/GenBank/DDBJ databases">
        <title>Genomic Encyclopedia of Type Strains, Phase III (KMG-III): the genomes of soil and plant-associated and newly described type strains.</title>
        <authorList>
            <person name="Whitman W."/>
        </authorList>
    </citation>
    <scope>NUCLEOTIDE SEQUENCE [LARGE SCALE GENOMIC DNA]</scope>
    <source>
        <strain evidence="4 5">BSker1</strain>
    </source>
</reference>
<feature type="domain" description="Helix-turn-helix type 11" evidence="1">
    <location>
        <begin position="12"/>
        <end position="52"/>
    </location>
</feature>
<dbReference type="PANTHER" id="PTHR34580:SF3">
    <property type="entry name" value="PROTEIN PAFB"/>
    <property type="match status" value="1"/>
</dbReference>
<keyword evidence="4" id="KW-0238">DNA-binding</keyword>
<dbReference type="PANTHER" id="PTHR34580">
    <property type="match status" value="1"/>
</dbReference>
<gene>
    <name evidence="4" type="ORF">J2T60_001653</name>
</gene>
<dbReference type="Pfam" id="PF13280">
    <property type="entry name" value="WYL"/>
    <property type="match status" value="1"/>
</dbReference>
<proteinExistence type="predicted"/>
<dbReference type="InterPro" id="IPR013196">
    <property type="entry name" value="HTH_11"/>
</dbReference>
<protein>
    <submittedName>
        <fullName evidence="4">DNA-binding transcriptional regulator YafY</fullName>
    </submittedName>
</protein>
<organism evidence="4 5">
    <name type="scientific">Natronospira proteinivora</name>
    <dbReference type="NCBI Taxonomy" id="1807133"/>
    <lineage>
        <taxon>Bacteria</taxon>
        <taxon>Pseudomonadati</taxon>
        <taxon>Pseudomonadota</taxon>
        <taxon>Gammaproteobacteria</taxon>
        <taxon>Natronospirales</taxon>
        <taxon>Natronospiraceae</taxon>
        <taxon>Natronospira</taxon>
    </lineage>
</organism>
<feature type="domain" description="WYL" evidence="2">
    <location>
        <begin position="141"/>
        <end position="208"/>
    </location>
</feature>
<dbReference type="InterPro" id="IPR026881">
    <property type="entry name" value="WYL_dom"/>
</dbReference>
<evidence type="ECO:0000313" key="5">
    <source>
        <dbReference type="Proteomes" id="UP001523550"/>
    </source>
</evidence>
<dbReference type="InterPro" id="IPR051534">
    <property type="entry name" value="CBASS_pafABC_assoc_protein"/>
</dbReference>
<dbReference type="GO" id="GO:0003677">
    <property type="term" value="F:DNA binding"/>
    <property type="evidence" value="ECO:0007669"/>
    <property type="project" value="UniProtKB-KW"/>
</dbReference>
<dbReference type="InterPro" id="IPR036390">
    <property type="entry name" value="WH_DNA-bd_sf"/>
</dbReference>
<comment type="caution">
    <text evidence="4">The sequence shown here is derived from an EMBL/GenBank/DDBJ whole genome shotgun (WGS) entry which is preliminary data.</text>
</comment>
<dbReference type="PIRSF" id="PIRSF016838">
    <property type="entry name" value="PafC"/>
    <property type="match status" value="1"/>
</dbReference>
<name>A0ABT1GBC9_9GAMM</name>
<dbReference type="PROSITE" id="PS52050">
    <property type="entry name" value="WYL"/>
    <property type="match status" value="1"/>
</dbReference>
<keyword evidence="5" id="KW-1185">Reference proteome</keyword>
<evidence type="ECO:0000259" key="3">
    <source>
        <dbReference type="Pfam" id="PF25583"/>
    </source>
</evidence>
<dbReference type="EMBL" id="JALJYF010000002">
    <property type="protein sequence ID" value="MCP1727653.1"/>
    <property type="molecule type" value="Genomic_DNA"/>
</dbReference>
<evidence type="ECO:0000259" key="1">
    <source>
        <dbReference type="Pfam" id="PF08279"/>
    </source>
</evidence>